<organism evidence="2 3">
    <name type="scientific">Acrasis kona</name>
    <dbReference type="NCBI Taxonomy" id="1008807"/>
    <lineage>
        <taxon>Eukaryota</taxon>
        <taxon>Discoba</taxon>
        <taxon>Heterolobosea</taxon>
        <taxon>Tetramitia</taxon>
        <taxon>Eutetramitia</taxon>
        <taxon>Acrasidae</taxon>
        <taxon>Acrasis</taxon>
    </lineage>
</organism>
<feature type="transmembrane region" description="Helical" evidence="1">
    <location>
        <begin position="221"/>
        <end position="239"/>
    </location>
</feature>
<accession>A0AAW2YMT8</accession>
<dbReference type="AlphaFoldDB" id="A0AAW2YMT8"/>
<protein>
    <recommendedName>
        <fullName evidence="4">NADH dehydrogenase subunit 6</fullName>
    </recommendedName>
</protein>
<feature type="transmembrane region" description="Helical" evidence="1">
    <location>
        <begin position="22"/>
        <end position="44"/>
    </location>
</feature>
<feature type="transmembrane region" description="Helical" evidence="1">
    <location>
        <begin position="56"/>
        <end position="77"/>
    </location>
</feature>
<evidence type="ECO:0000313" key="3">
    <source>
        <dbReference type="Proteomes" id="UP001431209"/>
    </source>
</evidence>
<proteinExistence type="predicted"/>
<reference evidence="2 3" key="1">
    <citation type="submission" date="2024-03" db="EMBL/GenBank/DDBJ databases">
        <title>The Acrasis kona genome and developmental transcriptomes reveal deep origins of eukaryotic multicellular pathways.</title>
        <authorList>
            <person name="Sheikh S."/>
            <person name="Fu C.-J."/>
            <person name="Brown M.W."/>
            <person name="Baldauf S.L."/>
        </authorList>
    </citation>
    <scope>NUCLEOTIDE SEQUENCE [LARGE SCALE GENOMIC DNA]</scope>
    <source>
        <strain evidence="2 3">ATCC MYA-3509</strain>
    </source>
</reference>
<comment type="caution">
    <text evidence="2">The sequence shown here is derived from an EMBL/GenBank/DDBJ whole genome shotgun (WGS) entry which is preliminary data.</text>
</comment>
<feature type="transmembrane region" description="Helical" evidence="1">
    <location>
        <begin position="89"/>
        <end position="114"/>
    </location>
</feature>
<feature type="non-terminal residue" evidence="2">
    <location>
        <position position="1"/>
    </location>
</feature>
<gene>
    <name evidence="2" type="ORF">AKO1_008321</name>
</gene>
<sequence length="242" mass="26098">TSVEVTQSTATIKSTTYLLSKAFSFISGLFLLSGGVLLLIGAAISVSNSTYVASGVLWIISFSLFILSSLFGIASGVGLVNKISKSPYLVINIIGNILLLIGSILMIIGSALWLSGTSNFATFNSTTIIWVVGSSLIFLYFIVRTYASAVDGIYLYHSYLRNLTATSTLKYPKGYLFSLYMNGIVTTCYLVASTLLLLGSICWIVYLRTTLSESFLIQSSTLWIVSGSLFAIGGVLQMVSRR</sequence>
<keyword evidence="1" id="KW-1133">Transmembrane helix</keyword>
<keyword evidence="1" id="KW-0472">Membrane</keyword>
<feature type="transmembrane region" description="Helical" evidence="1">
    <location>
        <begin position="179"/>
        <end position="206"/>
    </location>
</feature>
<name>A0AAW2YMT8_9EUKA</name>
<evidence type="ECO:0008006" key="4">
    <source>
        <dbReference type="Google" id="ProtNLM"/>
    </source>
</evidence>
<dbReference type="EMBL" id="JAOPGA020000460">
    <property type="protein sequence ID" value="KAL0478713.1"/>
    <property type="molecule type" value="Genomic_DNA"/>
</dbReference>
<dbReference type="Proteomes" id="UP001431209">
    <property type="component" value="Unassembled WGS sequence"/>
</dbReference>
<evidence type="ECO:0000256" key="1">
    <source>
        <dbReference type="SAM" id="Phobius"/>
    </source>
</evidence>
<feature type="transmembrane region" description="Helical" evidence="1">
    <location>
        <begin position="120"/>
        <end position="143"/>
    </location>
</feature>
<evidence type="ECO:0000313" key="2">
    <source>
        <dbReference type="EMBL" id="KAL0478713.1"/>
    </source>
</evidence>
<keyword evidence="1" id="KW-0812">Transmembrane</keyword>
<keyword evidence="3" id="KW-1185">Reference proteome</keyword>